<name>A0AAD7JX58_9AGAR</name>
<dbReference type="Proteomes" id="UP001215598">
    <property type="component" value="Unassembled WGS sequence"/>
</dbReference>
<feature type="transmembrane region" description="Helical" evidence="1">
    <location>
        <begin position="12"/>
        <end position="32"/>
    </location>
</feature>
<evidence type="ECO:0000256" key="1">
    <source>
        <dbReference type="SAM" id="Phobius"/>
    </source>
</evidence>
<evidence type="ECO:0000313" key="2">
    <source>
        <dbReference type="EMBL" id="KAJ7772179.1"/>
    </source>
</evidence>
<proteinExistence type="predicted"/>
<gene>
    <name evidence="2" type="ORF">B0H16DRAFT_1451260</name>
</gene>
<keyword evidence="3" id="KW-1185">Reference proteome</keyword>
<accession>A0AAD7JX58</accession>
<evidence type="ECO:0000313" key="3">
    <source>
        <dbReference type="Proteomes" id="UP001215598"/>
    </source>
</evidence>
<feature type="transmembrane region" description="Helical" evidence="1">
    <location>
        <begin position="69"/>
        <end position="87"/>
    </location>
</feature>
<keyword evidence="1" id="KW-1133">Transmembrane helix</keyword>
<dbReference type="AlphaFoldDB" id="A0AAD7JX58"/>
<keyword evidence="1" id="KW-0812">Transmembrane</keyword>
<sequence>MSPTPILQLVREFSFCVVLSFAVIIGVIHAALHLLQNYCVSEFIVQSSLARFLATPAMHIAQITQVQEYLLVVFKMTMACTILVFAVREVVLSFSSWMGWSSEEADGNLEAGDRKIAVVGQWGWKSDEKLPYTMTIPAPNGKL</sequence>
<dbReference type="EMBL" id="JARKIB010000014">
    <property type="protein sequence ID" value="KAJ7772179.1"/>
    <property type="molecule type" value="Genomic_DNA"/>
</dbReference>
<comment type="caution">
    <text evidence="2">The sequence shown here is derived from an EMBL/GenBank/DDBJ whole genome shotgun (WGS) entry which is preliminary data.</text>
</comment>
<organism evidence="2 3">
    <name type="scientific">Mycena metata</name>
    <dbReference type="NCBI Taxonomy" id="1033252"/>
    <lineage>
        <taxon>Eukaryota</taxon>
        <taxon>Fungi</taxon>
        <taxon>Dikarya</taxon>
        <taxon>Basidiomycota</taxon>
        <taxon>Agaricomycotina</taxon>
        <taxon>Agaricomycetes</taxon>
        <taxon>Agaricomycetidae</taxon>
        <taxon>Agaricales</taxon>
        <taxon>Marasmiineae</taxon>
        <taxon>Mycenaceae</taxon>
        <taxon>Mycena</taxon>
    </lineage>
</organism>
<keyword evidence="1" id="KW-0472">Membrane</keyword>
<protein>
    <submittedName>
        <fullName evidence="2">Uncharacterized protein</fullName>
    </submittedName>
</protein>
<reference evidence="2" key="1">
    <citation type="submission" date="2023-03" db="EMBL/GenBank/DDBJ databases">
        <title>Massive genome expansion in bonnet fungi (Mycena s.s.) driven by repeated elements and novel gene families across ecological guilds.</title>
        <authorList>
            <consortium name="Lawrence Berkeley National Laboratory"/>
            <person name="Harder C.B."/>
            <person name="Miyauchi S."/>
            <person name="Viragh M."/>
            <person name="Kuo A."/>
            <person name="Thoen E."/>
            <person name="Andreopoulos B."/>
            <person name="Lu D."/>
            <person name="Skrede I."/>
            <person name="Drula E."/>
            <person name="Henrissat B."/>
            <person name="Morin E."/>
            <person name="Kohler A."/>
            <person name="Barry K."/>
            <person name="LaButti K."/>
            <person name="Morin E."/>
            <person name="Salamov A."/>
            <person name="Lipzen A."/>
            <person name="Mereny Z."/>
            <person name="Hegedus B."/>
            <person name="Baldrian P."/>
            <person name="Stursova M."/>
            <person name="Weitz H."/>
            <person name="Taylor A."/>
            <person name="Grigoriev I.V."/>
            <person name="Nagy L.G."/>
            <person name="Martin F."/>
            <person name="Kauserud H."/>
        </authorList>
    </citation>
    <scope>NUCLEOTIDE SEQUENCE</scope>
    <source>
        <strain evidence="2">CBHHK182m</strain>
    </source>
</reference>